<dbReference type="KEGG" id="gtr:GLOTRDRAFT_116948"/>
<evidence type="ECO:0000313" key="3">
    <source>
        <dbReference type="Proteomes" id="UP000030669"/>
    </source>
</evidence>
<dbReference type="InterPro" id="IPR013877">
    <property type="entry name" value="YAP-bd/ALF4/Glomulin"/>
</dbReference>
<dbReference type="EMBL" id="KB469305">
    <property type="protein sequence ID" value="EPQ53522.1"/>
    <property type="molecule type" value="Genomic_DNA"/>
</dbReference>
<dbReference type="HOGENOM" id="CLU_486667_0_0_1"/>
<sequence length="558" mass="60509">MSSYPALARVLQIQEDTDSEKLSAQLTSAILSSVHDQASRLTLEEIYESVSASDGGALLDPLGVLPRILPSSSPGARDLIAYMGQHSNAREAMIALQEATERLELDMREGEDNDESDQSEKPSGSPPPSLGAPAQLVRLVDLYGCVIPRLEVRRRTPLDTLRPVLSGLDDALSLAVAHADKRQGRDIIAAVARLVGEATRWVRTKSVEHEDEIVACNKILKSLLDSTLEGYQASIDSSLAQRTFQQYFPRLVFRSATRQGWEAGEQALQAAQNASTTLGNSERSLSSEPSVVSLILLAHSPPSNVSPLTLLSTFLPTVIHCIQTSTALDETLALLLHALHRAQASDPPLTLDPSTSVPLASLLPTLASSHPDPPTRHLVFRLLSMVLALSPPLLRLQLLRDILTDTETTSPQMRVAAVGLVKEAVLQGLAQPEGTSVFASPALFQAIGPVLFRADLPRTLQLDEFVESGESARLSEVLAFYYVVFMRDSGNRTGIRDPDRIAAVQGTLLGPLRVLLDNWLTELPDTHSHDMGTMALASLETNLERVENGDPRLSMPRT</sequence>
<gene>
    <name evidence="2" type="ORF">GLOTRDRAFT_116948</name>
</gene>
<dbReference type="AlphaFoldDB" id="S7Q1X8"/>
<dbReference type="InterPro" id="IPR016024">
    <property type="entry name" value="ARM-type_fold"/>
</dbReference>
<dbReference type="GeneID" id="19300264"/>
<evidence type="ECO:0000313" key="2">
    <source>
        <dbReference type="EMBL" id="EPQ53522.1"/>
    </source>
</evidence>
<accession>S7Q1X8</accession>
<protein>
    <submittedName>
        <fullName evidence="2">Uncharacterized protein</fullName>
    </submittedName>
</protein>
<dbReference type="Pfam" id="PF08568">
    <property type="entry name" value="Kinetochor_Ybp2"/>
    <property type="match status" value="1"/>
</dbReference>
<dbReference type="Proteomes" id="UP000030669">
    <property type="component" value="Unassembled WGS sequence"/>
</dbReference>
<dbReference type="OMA" id="YPQMRVA"/>
<dbReference type="SUPFAM" id="SSF48371">
    <property type="entry name" value="ARM repeat"/>
    <property type="match status" value="1"/>
</dbReference>
<proteinExistence type="predicted"/>
<name>S7Q1X8_GLOTA</name>
<dbReference type="RefSeq" id="XP_007867850.1">
    <property type="nucleotide sequence ID" value="XM_007869659.1"/>
</dbReference>
<reference evidence="2 3" key="1">
    <citation type="journal article" date="2012" name="Science">
        <title>The Paleozoic origin of enzymatic lignin decomposition reconstructed from 31 fungal genomes.</title>
        <authorList>
            <person name="Floudas D."/>
            <person name="Binder M."/>
            <person name="Riley R."/>
            <person name="Barry K."/>
            <person name="Blanchette R.A."/>
            <person name="Henrissat B."/>
            <person name="Martinez A.T."/>
            <person name="Otillar R."/>
            <person name="Spatafora J.W."/>
            <person name="Yadav J.S."/>
            <person name="Aerts A."/>
            <person name="Benoit I."/>
            <person name="Boyd A."/>
            <person name="Carlson A."/>
            <person name="Copeland A."/>
            <person name="Coutinho P.M."/>
            <person name="de Vries R.P."/>
            <person name="Ferreira P."/>
            <person name="Findley K."/>
            <person name="Foster B."/>
            <person name="Gaskell J."/>
            <person name="Glotzer D."/>
            <person name="Gorecki P."/>
            <person name="Heitman J."/>
            <person name="Hesse C."/>
            <person name="Hori C."/>
            <person name="Igarashi K."/>
            <person name="Jurgens J.A."/>
            <person name="Kallen N."/>
            <person name="Kersten P."/>
            <person name="Kohler A."/>
            <person name="Kuees U."/>
            <person name="Kumar T.K.A."/>
            <person name="Kuo A."/>
            <person name="LaButti K."/>
            <person name="Larrondo L.F."/>
            <person name="Lindquist E."/>
            <person name="Ling A."/>
            <person name="Lombard V."/>
            <person name="Lucas S."/>
            <person name="Lundell T."/>
            <person name="Martin R."/>
            <person name="McLaughlin D.J."/>
            <person name="Morgenstern I."/>
            <person name="Morin E."/>
            <person name="Murat C."/>
            <person name="Nagy L.G."/>
            <person name="Nolan M."/>
            <person name="Ohm R.A."/>
            <person name="Patyshakuliyeva A."/>
            <person name="Rokas A."/>
            <person name="Ruiz-Duenas F.J."/>
            <person name="Sabat G."/>
            <person name="Salamov A."/>
            <person name="Samejima M."/>
            <person name="Schmutz J."/>
            <person name="Slot J.C."/>
            <person name="St John F."/>
            <person name="Stenlid J."/>
            <person name="Sun H."/>
            <person name="Sun S."/>
            <person name="Syed K."/>
            <person name="Tsang A."/>
            <person name="Wiebenga A."/>
            <person name="Young D."/>
            <person name="Pisabarro A."/>
            <person name="Eastwood D.C."/>
            <person name="Martin F."/>
            <person name="Cullen D."/>
            <person name="Grigoriev I.V."/>
            <person name="Hibbett D.S."/>
        </authorList>
    </citation>
    <scope>NUCLEOTIDE SEQUENCE [LARGE SCALE GENOMIC DNA]</scope>
    <source>
        <strain evidence="2 3">ATCC 11539</strain>
    </source>
</reference>
<organism evidence="2 3">
    <name type="scientific">Gloeophyllum trabeum (strain ATCC 11539 / FP-39264 / Madison 617)</name>
    <name type="common">Brown rot fungus</name>
    <dbReference type="NCBI Taxonomy" id="670483"/>
    <lineage>
        <taxon>Eukaryota</taxon>
        <taxon>Fungi</taxon>
        <taxon>Dikarya</taxon>
        <taxon>Basidiomycota</taxon>
        <taxon>Agaricomycotina</taxon>
        <taxon>Agaricomycetes</taxon>
        <taxon>Gloeophyllales</taxon>
        <taxon>Gloeophyllaceae</taxon>
        <taxon>Gloeophyllum</taxon>
    </lineage>
</organism>
<evidence type="ECO:0000256" key="1">
    <source>
        <dbReference type="SAM" id="MobiDB-lite"/>
    </source>
</evidence>
<feature type="region of interest" description="Disordered" evidence="1">
    <location>
        <begin position="108"/>
        <end position="131"/>
    </location>
</feature>
<keyword evidence="3" id="KW-1185">Reference proteome</keyword>
<dbReference type="eggNOG" id="ENOG502SB62">
    <property type="taxonomic scope" value="Eukaryota"/>
</dbReference>
<dbReference type="OrthoDB" id="5396786at2759"/>